<keyword evidence="2" id="KW-1185">Reference proteome</keyword>
<dbReference type="EMBL" id="JACYWZ010000005">
    <property type="protein sequence ID" value="MBD8770438.1"/>
    <property type="molecule type" value="Genomic_DNA"/>
</dbReference>
<dbReference type="RefSeq" id="WP_192068083.1">
    <property type="nucleotide sequence ID" value="NZ_JACYWY010000005.1"/>
</dbReference>
<evidence type="ECO:0000313" key="2">
    <source>
        <dbReference type="Proteomes" id="UP000620025"/>
    </source>
</evidence>
<protein>
    <submittedName>
        <fullName evidence="1">Uncharacterized protein</fullName>
    </submittedName>
</protein>
<gene>
    <name evidence="1" type="ORF">IFT38_12900</name>
</gene>
<evidence type="ECO:0000313" key="1">
    <source>
        <dbReference type="EMBL" id="MBD8770438.1"/>
    </source>
</evidence>
<name>A0ABR9BZA4_9PSED</name>
<comment type="caution">
    <text evidence="1">The sequence shown here is derived from an EMBL/GenBank/DDBJ whole genome shotgun (WGS) entry which is preliminary data.</text>
</comment>
<reference evidence="1 2" key="1">
    <citation type="journal article" date="2020" name="FEMS Microbiol. Ecol.">
        <title>Temporal dynamics of bacterial communities during seed development and maturation.</title>
        <authorList>
            <person name="Chesneau G."/>
            <person name="Torres-Cortes G."/>
            <person name="Briand M."/>
            <person name="Darrasse A."/>
            <person name="Preveaux A."/>
            <person name="Marais C."/>
            <person name="Jacques M.A."/>
            <person name="Shade A."/>
            <person name="Barret M."/>
        </authorList>
    </citation>
    <scope>NUCLEOTIDE SEQUENCE [LARGE SCALE GENOMIC DNA]</scope>
    <source>
        <strain evidence="1 2">CFBP13599</strain>
    </source>
</reference>
<dbReference type="Proteomes" id="UP000620025">
    <property type="component" value="Unassembled WGS sequence"/>
</dbReference>
<accession>A0ABR9BZA4</accession>
<sequence length="85" mass="9890">MQHFRVIVQLHRAYWCQFDIEHAAAEHALADVVRRFPEGEGYTLDIQRKTGERRLLESTPDGIRLLYAQGMFERLNAECSSANQK</sequence>
<proteinExistence type="predicted"/>
<organism evidence="1 2">
    <name type="scientific">Pseudomonas coleopterorum</name>
    <dbReference type="NCBI Taxonomy" id="1605838"/>
    <lineage>
        <taxon>Bacteria</taxon>
        <taxon>Pseudomonadati</taxon>
        <taxon>Pseudomonadota</taxon>
        <taxon>Gammaproteobacteria</taxon>
        <taxon>Pseudomonadales</taxon>
        <taxon>Pseudomonadaceae</taxon>
        <taxon>Pseudomonas</taxon>
    </lineage>
</organism>